<dbReference type="EMBL" id="JAFCIX010000438">
    <property type="protein sequence ID" value="KAH6589991.1"/>
    <property type="molecule type" value="Genomic_DNA"/>
</dbReference>
<dbReference type="Gene3D" id="3.40.50.1820">
    <property type="entry name" value="alpha/beta hydrolase"/>
    <property type="match status" value="1"/>
</dbReference>
<proteinExistence type="inferred from homology"/>
<evidence type="ECO:0000256" key="1">
    <source>
        <dbReference type="ARBA" id="ARBA00010040"/>
    </source>
</evidence>
<evidence type="ECO:0000256" key="4">
    <source>
        <dbReference type="ARBA" id="ARBA00022825"/>
    </source>
</evidence>
<dbReference type="InterPro" id="IPR001375">
    <property type="entry name" value="Peptidase_S9_cat"/>
</dbReference>
<evidence type="ECO:0000256" key="3">
    <source>
        <dbReference type="ARBA" id="ARBA00022801"/>
    </source>
</evidence>
<dbReference type="PROSITE" id="PS50878">
    <property type="entry name" value="RT_POL"/>
    <property type="match status" value="1"/>
</dbReference>
<reference evidence="8 9" key="1">
    <citation type="submission" date="2021-02" db="EMBL/GenBank/DDBJ databases">
        <title>Variation within the Batrachochytrium salamandrivorans European outbreak.</title>
        <authorList>
            <person name="Kelly M."/>
            <person name="Pasmans F."/>
            <person name="Shea T.P."/>
            <person name="Munoz J.F."/>
            <person name="Carranza S."/>
            <person name="Cuomo C.A."/>
            <person name="Martel A."/>
        </authorList>
    </citation>
    <scope>NUCLEOTIDE SEQUENCE [LARGE SCALE GENOMIC DNA]</scope>
    <source>
        <strain evidence="8 9">AMFP18/2</strain>
    </source>
</reference>
<keyword evidence="4" id="KW-0645">Protease</keyword>
<evidence type="ECO:0000256" key="2">
    <source>
        <dbReference type="ARBA" id="ARBA00022729"/>
    </source>
</evidence>
<feature type="chain" id="PRO_5045042101" description="Dipeptidyl-peptidase V" evidence="6">
    <location>
        <begin position="22"/>
        <end position="1487"/>
    </location>
</feature>
<evidence type="ECO:0000256" key="5">
    <source>
        <dbReference type="ARBA" id="ARBA00032829"/>
    </source>
</evidence>
<feature type="domain" description="Reverse transcriptase" evidence="7">
    <location>
        <begin position="1041"/>
        <end position="1291"/>
    </location>
</feature>
<feature type="signal peptide" evidence="6">
    <location>
        <begin position="1"/>
        <end position="21"/>
    </location>
</feature>
<dbReference type="InterPro" id="IPR029058">
    <property type="entry name" value="AB_hydrolase_fold"/>
</dbReference>
<evidence type="ECO:0000313" key="9">
    <source>
        <dbReference type="Proteomes" id="UP001648503"/>
    </source>
</evidence>
<dbReference type="SUPFAM" id="SSF82171">
    <property type="entry name" value="DPP6 N-terminal domain-like"/>
    <property type="match status" value="1"/>
</dbReference>
<name>A0ABQ8F3M2_9FUNG</name>
<comment type="similarity">
    <text evidence="1">Belongs to the peptidase S9C family.</text>
</comment>
<keyword evidence="4" id="KW-0720">Serine protease</keyword>
<sequence>MQLLSLSLSLALSLAAASCRASMLTAQDLVGLHKLASPVASPNGQTAAFTVSRYNTLSAITTRTLYISHLPSKQAPVTRTPTVDADPISLGVDVGSDPFWVSDTLLGVLCQREGLTQICIANLDSSHDGSPLEFKQITHTTLGVSTAKFHRASNLLAFTANIEVSQNLRKGKGASGVVFDQLFVRHWDTYVNPTIRSHLFVVRLQIDSATHTVRISETDILDLFSNSPNLETPVAPFGSAADYNFSPDGSLLVFASRVPERKAAWNTNTDIYTVLTDGTQPPVSISKSNLGYDALPVFSPSGKYIAWLQMQTPGYESDKNSVVMYNRENSKLRVLTKKWDRSAESISFQSETLMLVIAQDMGHHKIFRLDVTTERIVSHYSASTIHSIDYVPGTTTFLALSNSMTTPDELVLVNMDNWTASPLTSFNAPLLSDITMSDPQEFWFKGAHNEKVHGWVLKPYGYDKTKTYPLAFLIHGGPEGAWNDDWSYRWNPQVFAAQGYFVATVNFHGSTGFGVEFTRSILGNWGGAPFEDLMKGLQAVLKANPEIDPRRVAGLGASYGGYMINWINGHSKKFSCLVNHDGIFDTRSAYFSTEELFFAESEFKGTPFNRKAAKIYEKWSPSLYSHRWETPTLVIHGERDYRLSITEGLSTFTALQRRGVPSRLLYFPDENHWVLKPANSLQWHAEIFDWIGTYTSESAVASHEIIDINQPDVVVFDDEVAPQLWAVQDTSAESEILLPRTPYLATCGQTDSSGRPLCHSHIHSSRGSRTTPASCSTISRHHCLEATDRIATSNYWDVLADGAADNTDTDTDIHQLTSQFLESANAVADNLSLRLSPPATRSNRRLLSGATKLQCNTLRDEWYRLKAAATQLERADGRKQWVKHADNLDRAVSDGRTDLVFSAARAMSGNSSRSAAVTPLYNSDGIVQYDPTSILRVMQGHYGSLAADTTGHSLDLQYWHDRQPIQASRDTPPIRNSDILDQDFSWNQIAAALLQMSPRKAPGDDGITTAFYQAALYMPANTQEGVPPTPFARALLRVCGQVFASATIPRAWLCASIVSIDKKDGDPLNPGDKRGIALINVGLKLVCKVLQMRIERFVETNNLLSYEQAGFRKHEECVGQVVSLVDIIQRRQNAGLNTHVLFIDIRKAFDTVPVGALLWKLQTMGFPRRTLAFLKTLYTSSSARARAGSLLSDPFPVQRVPGLPRDTSPIRGLMYADDVAVFADSEQSLLAASTTVEQWANQWEMQFGVAKCGIISFTGHLAPRLDNPLDIRLHGQLVSRVESYKYLGVLIDSKLDHSAWLKQKRSALEHTISALHPVLANHQLTVNYRSRIFSAVVMGKAYYGLELVGGNKSHLAPLQTTINKGIRLFTGARLFTPIGPLLVETGIGLFSLAHWYHGTDNDVFTLNVQGQLVRSQRWFWSRRTKQLYKNRYWLTPQVRPKTVKQRHSFALMETLRTCGDSASLQKYVTRQLLDTSGFFKDPSFDQS</sequence>
<dbReference type="PANTHER" id="PTHR42776">
    <property type="entry name" value="SERINE PEPTIDASE S9 FAMILY MEMBER"/>
    <property type="match status" value="1"/>
</dbReference>
<dbReference type="Pfam" id="PF00326">
    <property type="entry name" value="Peptidase_S9"/>
    <property type="match status" value="1"/>
</dbReference>
<dbReference type="SUPFAM" id="SSF53474">
    <property type="entry name" value="alpha/beta-Hydrolases"/>
    <property type="match status" value="1"/>
</dbReference>
<accession>A0ABQ8F3M2</accession>
<dbReference type="SUPFAM" id="SSF56672">
    <property type="entry name" value="DNA/RNA polymerases"/>
    <property type="match status" value="1"/>
</dbReference>
<evidence type="ECO:0000313" key="8">
    <source>
        <dbReference type="EMBL" id="KAH6589991.1"/>
    </source>
</evidence>
<dbReference type="PANTHER" id="PTHR42776:SF13">
    <property type="entry name" value="DIPEPTIDYL-PEPTIDASE 5"/>
    <property type="match status" value="1"/>
</dbReference>
<keyword evidence="2 6" id="KW-0732">Signal</keyword>
<dbReference type="Pfam" id="PF07676">
    <property type="entry name" value="PD40"/>
    <property type="match status" value="2"/>
</dbReference>
<evidence type="ECO:0000256" key="6">
    <source>
        <dbReference type="SAM" id="SignalP"/>
    </source>
</evidence>
<keyword evidence="9" id="KW-1185">Reference proteome</keyword>
<gene>
    <name evidence="8" type="ORF">BASA50_009693</name>
</gene>
<comment type="caution">
    <text evidence="8">The sequence shown here is derived from an EMBL/GenBank/DDBJ whole genome shotgun (WGS) entry which is preliminary data.</text>
</comment>
<dbReference type="InterPro" id="IPR011659">
    <property type="entry name" value="WD40"/>
</dbReference>
<dbReference type="InterPro" id="IPR000477">
    <property type="entry name" value="RT_dom"/>
</dbReference>
<protein>
    <recommendedName>
        <fullName evidence="5">Dipeptidyl-peptidase V</fullName>
    </recommendedName>
</protein>
<dbReference type="InterPro" id="IPR011042">
    <property type="entry name" value="6-blade_b-propeller_TolB-like"/>
</dbReference>
<keyword evidence="3" id="KW-0378">Hydrolase</keyword>
<organism evidence="8 9">
    <name type="scientific">Batrachochytrium salamandrivorans</name>
    <dbReference type="NCBI Taxonomy" id="1357716"/>
    <lineage>
        <taxon>Eukaryota</taxon>
        <taxon>Fungi</taxon>
        <taxon>Fungi incertae sedis</taxon>
        <taxon>Chytridiomycota</taxon>
        <taxon>Chytridiomycota incertae sedis</taxon>
        <taxon>Chytridiomycetes</taxon>
        <taxon>Rhizophydiales</taxon>
        <taxon>Rhizophydiales incertae sedis</taxon>
        <taxon>Batrachochytrium</taxon>
    </lineage>
</organism>
<dbReference type="InterPro" id="IPR043502">
    <property type="entry name" value="DNA/RNA_pol_sf"/>
</dbReference>
<evidence type="ECO:0000259" key="7">
    <source>
        <dbReference type="PROSITE" id="PS50878"/>
    </source>
</evidence>
<dbReference type="Pfam" id="PF00078">
    <property type="entry name" value="RVT_1"/>
    <property type="match status" value="1"/>
</dbReference>
<dbReference type="Gene3D" id="2.120.10.30">
    <property type="entry name" value="TolB, C-terminal domain"/>
    <property type="match status" value="1"/>
</dbReference>
<dbReference type="Proteomes" id="UP001648503">
    <property type="component" value="Unassembled WGS sequence"/>
</dbReference>
<dbReference type="CDD" id="cd01650">
    <property type="entry name" value="RT_nLTR_like"/>
    <property type="match status" value="1"/>
</dbReference>